<dbReference type="PANTHER" id="PTHR11669">
    <property type="entry name" value="REPLICATION FACTOR C / DNA POLYMERASE III GAMMA-TAU SUBUNIT"/>
    <property type="match status" value="1"/>
</dbReference>
<dbReference type="GO" id="GO:0046872">
    <property type="term" value="F:metal ion binding"/>
    <property type="evidence" value="ECO:0007669"/>
    <property type="project" value="UniProtKB-KW"/>
</dbReference>
<dbReference type="PANTHER" id="PTHR11669:SF0">
    <property type="entry name" value="PROTEIN STICHEL-LIKE 2"/>
    <property type="match status" value="1"/>
</dbReference>
<dbReference type="InterPro" id="IPR022754">
    <property type="entry name" value="DNA_pol_III_gamma-3"/>
</dbReference>
<comment type="similarity">
    <text evidence="1 11">Belongs to the DnaX/STICHEL family.</text>
</comment>
<keyword evidence="4 11" id="KW-0235">DNA replication</keyword>
<dbReference type="FunFam" id="1.10.8.60:FF:000013">
    <property type="entry name" value="DNA polymerase III subunit gamma/tau"/>
    <property type="match status" value="1"/>
</dbReference>
<dbReference type="Pfam" id="PF22608">
    <property type="entry name" value="DNAX_ATPase_lid"/>
    <property type="match status" value="1"/>
</dbReference>
<evidence type="ECO:0000256" key="8">
    <source>
        <dbReference type="ARBA" id="ARBA00022840"/>
    </source>
</evidence>
<keyword evidence="7" id="KW-0862">Zinc</keyword>
<dbReference type="GO" id="GO:0005524">
    <property type="term" value="F:ATP binding"/>
    <property type="evidence" value="ECO:0007669"/>
    <property type="project" value="UniProtKB-KW"/>
</dbReference>
<dbReference type="GO" id="GO:0009360">
    <property type="term" value="C:DNA polymerase III complex"/>
    <property type="evidence" value="ECO:0007669"/>
    <property type="project" value="InterPro"/>
</dbReference>
<dbReference type="CDD" id="cd00009">
    <property type="entry name" value="AAA"/>
    <property type="match status" value="1"/>
</dbReference>
<dbReference type="Proteomes" id="UP000287022">
    <property type="component" value="Unassembled WGS sequence"/>
</dbReference>
<dbReference type="InterPro" id="IPR021029">
    <property type="entry name" value="DNA_pol_III_tau_dom-5"/>
</dbReference>
<keyword evidence="6 11" id="KW-0547">Nucleotide-binding</keyword>
<dbReference type="InterPro" id="IPR003593">
    <property type="entry name" value="AAA+_ATPase"/>
</dbReference>
<organism evidence="14 15">
    <name type="scientific">Pseudidiomarina sediminum</name>
    <dbReference type="NCBI Taxonomy" id="431675"/>
    <lineage>
        <taxon>Bacteria</taxon>
        <taxon>Pseudomonadati</taxon>
        <taxon>Pseudomonadota</taxon>
        <taxon>Gammaproteobacteria</taxon>
        <taxon>Alteromonadales</taxon>
        <taxon>Idiomarinaceae</taxon>
        <taxon>Pseudidiomarina</taxon>
    </lineage>
</organism>
<dbReference type="InterPro" id="IPR050238">
    <property type="entry name" value="DNA_Rep/Repair_Clamp_Loader"/>
</dbReference>
<reference evidence="15" key="1">
    <citation type="journal article" date="2018" name="Front. Microbiol.">
        <title>Genome-Based Analysis Reveals the Taxonomy and Diversity of the Family Idiomarinaceae.</title>
        <authorList>
            <person name="Liu Y."/>
            <person name="Lai Q."/>
            <person name="Shao Z."/>
        </authorList>
    </citation>
    <scope>NUCLEOTIDE SEQUENCE [LARGE SCALE GENOMIC DNA]</scope>
    <source>
        <strain evidence="15">c121</strain>
    </source>
</reference>
<dbReference type="FunFam" id="3.40.50.300:FF:000014">
    <property type="entry name" value="DNA polymerase III subunit gamma/tau"/>
    <property type="match status" value="1"/>
</dbReference>
<evidence type="ECO:0000256" key="1">
    <source>
        <dbReference type="ARBA" id="ARBA00006360"/>
    </source>
</evidence>
<dbReference type="NCBIfam" id="NF004046">
    <property type="entry name" value="PRK05563.1"/>
    <property type="match status" value="1"/>
</dbReference>
<dbReference type="CDD" id="cd18137">
    <property type="entry name" value="HLD_clamp_pol_III_gamma_tau"/>
    <property type="match status" value="1"/>
</dbReference>
<sequence length="708" mass="76920">MSYQVLARKWRPRKFAEVVGQQHVLKPLMNALATGRLHHAWLLTGTRGVGKTTIARILAKSLNCEKGITADPCGECSACVAIEQGRFVDLLEIDAASRTKVEDTREVLDNVQYKPTHGRYKVYLIDEVHMLSRHSFNALLKTLEEPPEHVKFLLATTDPQKLPITVLSRCLQFNLKAMERAEIATHLQYVLEQEQIPFEEAALPALARAARGSMRDALSLTDQAIAQGEQQVTIAGVQQMLGAVPSFELATLLEHVLTGDGAALLASLARVAGQVPDLSSLLSEMQNYVHQLALYQAVPEVAETLNLTSEDQQLAQQLPAELLQVYYDILVQGRRDLDYAADVRSGVEMTLLRLMAFRPQKLTLVERTSADTTTVTKVAAPVAAPEPAPAETEAETEAADSGAAVTPDVAAPEDTTAARPDVAPAEVTEEQHWRNDAPPEVATEDVPAPSPDLDLASREPAEMSEPVQQEPVEAPAAAETTQDTLASLLETRAVLQQKMQQANETPRTDVSPPQKKNPEAIAPQQPLETTASEAVVCEPEVATEPEPASTSAEVREAPVTAPDVTAAMAAPTINLEIPAETRSAAEIDRWSAWIDNLAIDGLARQLARNSVLEKNDAGYVLYVREAWQHLMSDGATSAIREALQQAMALEIVDVGLKNTPQPTPFEIQQAIDAQRLAQAKQRLAEDPLALALQQQFGAELDDSSVQPL</sequence>
<comment type="caution">
    <text evidence="14">The sequence shown here is derived from an EMBL/GenBank/DDBJ whole genome shotgun (WGS) entry which is preliminary data.</text>
</comment>
<dbReference type="InterPro" id="IPR038249">
    <property type="entry name" value="PolIII_tau_V_sf"/>
</dbReference>
<dbReference type="Gene3D" id="3.30.300.150">
    <property type="entry name" value="DNA polymerase III, tau subunit, domain V"/>
    <property type="match status" value="1"/>
</dbReference>
<dbReference type="InterPro" id="IPR008921">
    <property type="entry name" value="DNA_pol3_clamp-load_cplx_C"/>
</dbReference>
<comment type="subunit">
    <text evidence="11">DNA polymerase III contains a core (composed of alpha, epsilon and theta chains) that associates with a tau subunit. This core dimerizes to form the POLIII' complex. PolIII' associates with the gamma complex (composed of gamma, delta, delta', psi and chi chains) and with the beta chain to form the complete DNA polymerase III complex.</text>
</comment>
<protein>
    <recommendedName>
        <fullName evidence="11">DNA polymerase III subunit gamma/tau</fullName>
        <ecNumber evidence="11">2.7.7.7</ecNumber>
    </recommendedName>
</protein>
<dbReference type="SUPFAM" id="SSF52540">
    <property type="entry name" value="P-loop containing nucleoside triphosphate hydrolases"/>
    <property type="match status" value="1"/>
</dbReference>
<evidence type="ECO:0000256" key="11">
    <source>
        <dbReference type="RuleBase" id="RU364063"/>
    </source>
</evidence>
<dbReference type="Gene3D" id="3.40.50.300">
    <property type="entry name" value="P-loop containing nucleotide triphosphate hydrolases"/>
    <property type="match status" value="1"/>
</dbReference>
<evidence type="ECO:0000256" key="7">
    <source>
        <dbReference type="ARBA" id="ARBA00022833"/>
    </source>
</evidence>
<evidence type="ECO:0000256" key="9">
    <source>
        <dbReference type="ARBA" id="ARBA00022932"/>
    </source>
</evidence>
<keyword evidence="15" id="KW-1185">Reference proteome</keyword>
<dbReference type="Gene3D" id="1.10.8.60">
    <property type="match status" value="1"/>
</dbReference>
<dbReference type="GO" id="GO:0003677">
    <property type="term" value="F:DNA binding"/>
    <property type="evidence" value="ECO:0007669"/>
    <property type="project" value="InterPro"/>
</dbReference>
<dbReference type="InterPro" id="IPR012763">
    <property type="entry name" value="DNA_pol_III_sug/sutau_N"/>
</dbReference>
<name>A0A432Z8J1_9GAMM</name>
<feature type="compositionally biased region" description="Low complexity" evidence="12">
    <location>
        <begin position="374"/>
        <end position="391"/>
    </location>
</feature>
<dbReference type="SUPFAM" id="SSF48019">
    <property type="entry name" value="post-AAA+ oligomerization domain-like"/>
    <property type="match status" value="1"/>
</dbReference>
<feature type="region of interest" description="Disordered" evidence="12">
    <location>
        <begin position="374"/>
        <end position="480"/>
    </location>
</feature>
<accession>A0A432Z8J1</accession>
<feature type="region of interest" description="Disordered" evidence="12">
    <location>
        <begin position="497"/>
        <end position="530"/>
    </location>
</feature>
<dbReference type="EC" id="2.7.7.7" evidence="11"/>
<evidence type="ECO:0000313" key="15">
    <source>
        <dbReference type="Proteomes" id="UP000287022"/>
    </source>
</evidence>
<keyword evidence="8 11" id="KW-0067">ATP-binding</keyword>
<evidence type="ECO:0000256" key="5">
    <source>
        <dbReference type="ARBA" id="ARBA00022723"/>
    </source>
</evidence>
<comment type="function">
    <text evidence="11">DNA polymerase III is a complex, multichain enzyme responsible for most of the replicative synthesis in bacteria. This DNA polymerase also exhibits 3' to 5' exonuclease activity.</text>
</comment>
<gene>
    <name evidence="11" type="primary">dnaX</name>
    <name evidence="14" type="ORF">CWI80_02315</name>
</gene>
<dbReference type="Pfam" id="PF12169">
    <property type="entry name" value="DNA_pol3_gamma3"/>
    <property type="match status" value="1"/>
</dbReference>
<dbReference type="GO" id="GO:0003887">
    <property type="term" value="F:DNA-directed DNA polymerase activity"/>
    <property type="evidence" value="ECO:0007669"/>
    <property type="project" value="UniProtKB-KW"/>
</dbReference>
<dbReference type="RefSeq" id="WP_026861931.1">
    <property type="nucleotide sequence ID" value="NZ_PIQE01000001.1"/>
</dbReference>
<keyword evidence="2 11" id="KW-0808">Transferase</keyword>
<dbReference type="Pfam" id="PF13177">
    <property type="entry name" value="DNA_pol3_delta2"/>
    <property type="match status" value="1"/>
</dbReference>
<dbReference type="SMART" id="SM00382">
    <property type="entry name" value="AAA"/>
    <property type="match status" value="1"/>
</dbReference>
<evidence type="ECO:0000256" key="6">
    <source>
        <dbReference type="ARBA" id="ARBA00022741"/>
    </source>
</evidence>
<keyword evidence="3 11" id="KW-0548">Nucleotidyltransferase</keyword>
<dbReference type="EMBL" id="PIQE01000001">
    <property type="protein sequence ID" value="RUO74209.1"/>
    <property type="molecule type" value="Genomic_DNA"/>
</dbReference>
<keyword evidence="9 11" id="KW-0239">DNA-directed DNA polymerase</keyword>
<dbReference type="InterPro" id="IPR027417">
    <property type="entry name" value="P-loop_NTPase"/>
</dbReference>
<proteinExistence type="inferred from homology"/>
<dbReference type="Pfam" id="PF12170">
    <property type="entry name" value="DNA_pol3_tau_5"/>
    <property type="match status" value="1"/>
</dbReference>
<evidence type="ECO:0000256" key="2">
    <source>
        <dbReference type="ARBA" id="ARBA00022679"/>
    </source>
</evidence>
<evidence type="ECO:0000256" key="4">
    <source>
        <dbReference type="ARBA" id="ARBA00022705"/>
    </source>
</evidence>
<dbReference type="InterPro" id="IPR045085">
    <property type="entry name" value="HLD_clamp_pol_III_gamma_tau"/>
</dbReference>
<dbReference type="STRING" id="1122124.GCA_000423165_00937"/>
<dbReference type="NCBIfam" id="NF005942">
    <property type="entry name" value="PRK07994.1"/>
    <property type="match status" value="1"/>
</dbReference>
<keyword evidence="5" id="KW-0479">Metal-binding</keyword>
<evidence type="ECO:0000259" key="13">
    <source>
        <dbReference type="SMART" id="SM00382"/>
    </source>
</evidence>
<feature type="compositionally biased region" description="Low complexity" evidence="12">
    <location>
        <begin position="465"/>
        <end position="480"/>
    </location>
</feature>
<dbReference type="FunFam" id="1.20.272.10:FF:000003">
    <property type="entry name" value="DNA polymerase III subunit gamma/tau"/>
    <property type="match status" value="1"/>
</dbReference>
<dbReference type="NCBIfam" id="TIGR02397">
    <property type="entry name" value="dnaX_nterm"/>
    <property type="match status" value="1"/>
</dbReference>
<evidence type="ECO:0000256" key="12">
    <source>
        <dbReference type="SAM" id="MobiDB-lite"/>
    </source>
</evidence>
<evidence type="ECO:0000313" key="14">
    <source>
        <dbReference type="EMBL" id="RUO74209.1"/>
    </source>
</evidence>
<feature type="domain" description="AAA+ ATPase" evidence="13">
    <location>
        <begin position="37"/>
        <end position="179"/>
    </location>
</feature>
<evidence type="ECO:0000256" key="10">
    <source>
        <dbReference type="ARBA" id="ARBA00049244"/>
    </source>
</evidence>
<evidence type="ECO:0000256" key="3">
    <source>
        <dbReference type="ARBA" id="ARBA00022695"/>
    </source>
</evidence>
<dbReference type="GO" id="GO:0006261">
    <property type="term" value="P:DNA-templated DNA replication"/>
    <property type="evidence" value="ECO:0007669"/>
    <property type="project" value="TreeGrafter"/>
</dbReference>
<dbReference type="AlphaFoldDB" id="A0A432Z8J1"/>
<dbReference type="Gene3D" id="1.20.272.10">
    <property type="match status" value="1"/>
</dbReference>
<comment type="catalytic activity">
    <reaction evidence="10 11">
        <text>DNA(n) + a 2'-deoxyribonucleoside 5'-triphosphate = DNA(n+1) + diphosphate</text>
        <dbReference type="Rhea" id="RHEA:22508"/>
        <dbReference type="Rhea" id="RHEA-COMP:17339"/>
        <dbReference type="Rhea" id="RHEA-COMP:17340"/>
        <dbReference type="ChEBI" id="CHEBI:33019"/>
        <dbReference type="ChEBI" id="CHEBI:61560"/>
        <dbReference type="ChEBI" id="CHEBI:173112"/>
        <dbReference type="EC" id="2.7.7.7"/>
    </reaction>
</comment>